<dbReference type="EnsemblMetazoa" id="XM_038196923.1">
    <property type="protein sequence ID" value="XP_038052851.1"/>
    <property type="gene ID" value="LOC119725510"/>
</dbReference>
<proteinExistence type="inferred from homology"/>
<evidence type="ECO:0000256" key="3">
    <source>
        <dbReference type="ARBA" id="ARBA00022692"/>
    </source>
</evidence>
<evidence type="ECO:0000256" key="7">
    <source>
        <dbReference type="SAM" id="Phobius"/>
    </source>
</evidence>
<dbReference type="InterPro" id="IPR051423">
    <property type="entry name" value="CD225/Dispanin"/>
</dbReference>
<dbReference type="InterPro" id="IPR007593">
    <property type="entry name" value="CD225/Dispanin_fam"/>
</dbReference>
<evidence type="ECO:0000313" key="9">
    <source>
        <dbReference type="Proteomes" id="UP000887568"/>
    </source>
</evidence>
<dbReference type="GeneID" id="119725510"/>
<dbReference type="PANTHER" id="PTHR14948:SF44">
    <property type="entry name" value="PROLINE-RICH TRANSMEMBRANE PROTEIN 1-LIKE"/>
    <property type="match status" value="1"/>
</dbReference>
<dbReference type="Pfam" id="PF04505">
    <property type="entry name" value="CD225"/>
    <property type="match status" value="1"/>
</dbReference>
<dbReference type="AlphaFoldDB" id="A0A913ZP81"/>
<keyword evidence="9" id="KW-1185">Reference proteome</keyword>
<organism evidence="8 9">
    <name type="scientific">Patiria miniata</name>
    <name type="common">Bat star</name>
    <name type="synonym">Asterina miniata</name>
    <dbReference type="NCBI Taxonomy" id="46514"/>
    <lineage>
        <taxon>Eukaryota</taxon>
        <taxon>Metazoa</taxon>
        <taxon>Echinodermata</taxon>
        <taxon>Eleutherozoa</taxon>
        <taxon>Asterozoa</taxon>
        <taxon>Asteroidea</taxon>
        <taxon>Valvatacea</taxon>
        <taxon>Valvatida</taxon>
        <taxon>Asterinidae</taxon>
        <taxon>Patiria</taxon>
    </lineage>
</organism>
<protein>
    <submittedName>
        <fullName evidence="8">Uncharacterized protein</fullName>
    </submittedName>
</protein>
<feature type="transmembrane region" description="Helical" evidence="7">
    <location>
        <begin position="71"/>
        <end position="95"/>
    </location>
</feature>
<reference evidence="8" key="1">
    <citation type="submission" date="2022-11" db="UniProtKB">
        <authorList>
            <consortium name="EnsemblMetazoa"/>
        </authorList>
    </citation>
    <scope>IDENTIFICATION</scope>
</reference>
<comment type="subcellular location">
    <subcellularLocation>
        <location evidence="1">Membrane</location>
    </subcellularLocation>
</comment>
<evidence type="ECO:0000256" key="1">
    <source>
        <dbReference type="ARBA" id="ARBA00004370"/>
    </source>
</evidence>
<dbReference type="GO" id="GO:0016020">
    <property type="term" value="C:membrane"/>
    <property type="evidence" value="ECO:0007669"/>
    <property type="project" value="UniProtKB-SubCell"/>
</dbReference>
<keyword evidence="4 7" id="KW-1133">Transmembrane helix</keyword>
<comment type="similarity">
    <text evidence="2">Belongs to the CD225/Dispanin family.</text>
</comment>
<evidence type="ECO:0000256" key="6">
    <source>
        <dbReference type="SAM" id="MobiDB-lite"/>
    </source>
</evidence>
<evidence type="ECO:0000313" key="8">
    <source>
        <dbReference type="EnsemblMetazoa" id="XP_038052851.1"/>
    </source>
</evidence>
<keyword evidence="5 7" id="KW-0472">Membrane</keyword>
<feature type="region of interest" description="Disordered" evidence="6">
    <location>
        <begin position="1"/>
        <end position="21"/>
    </location>
</feature>
<evidence type="ECO:0000256" key="4">
    <source>
        <dbReference type="ARBA" id="ARBA00022989"/>
    </source>
</evidence>
<dbReference type="PANTHER" id="PTHR14948">
    <property type="entry name" value="NG5"/>
    <property type="match status" value="1"/>
</dbReference>
<name>A0A913ZP81_PATMI</name>
<sequence>MATGYTRFENDATPHPSAGPPAGQVYGPPPPYFGGPLGSTPAICSQPQTIYANVAPMQTVVDVRVPVVVRNYIGCAVMALHCCPLFGIAALIFSCMVRPRLQAGDIEGARCASKSALVLSLLSVLFLIVTTIIVVIISMVVINSAAGLNDDSVYEIPSSERII</sequence>
<accession>A0A913ZP81</accession>
<feature type="transmembrane region" description="Helical" evidence="7">
    <location>
        <begin position="116"/>
        <end position="142"/>
    </location>
</feature>
<dbReference type="RefSeq" id="XP_038052851.1">
    <property type="nucleotide sequence ID" value="XM_038196923.1"/>
</dbReference>
<keyword evidence="3 7" id="KW-0812">Transmembrane</keyword>
<dbReference type="Proteomes" id="UP000887568">
    <property type="component" value="Unplaced"/>
</dbReference>
<evidence type="ECO:0000256" key="5">
    <source>
        <dbReference type="ARBA" id="ARBA00023136"/>
    </source>
</evidence>
<evidence type="ECO:0000256" key="2">
    <source>
        <dbReference type="ARBA" id="ARBA00006843"/>
    </source>
</evidence>